<evidence type="ECO:0000313" key="2">
    <source>
        <dbReference type="Proteomes" id="UP000018320"/>
    </source>
</evidence>
<protein>
    <submittedName>
        <fullName evidence="1">Ankyrin repeat protein</fullName>
    </submittedName>
</protein>
<evidence type="ECO:0000313" key="1">
    <source>
        <dbReference type="EMBL" id="ESU36421.1"/>
    </source>
</evidence>
<dbReference type="InterPro" id="IPR036770">
    <property type="entry name" value="Ankyrin_rpt-contain_sf"/>
</dbReference>
<dbReference type="SMART" id="SM00248">
    <property type="entry name" value="ANK"/>
    <property type="match status" value="10"/>
</dbReference>
<name>V6TC28_GIAIN</name>
<feature type="non-terminal residue" evidence="1">
    <location>
        <position position="1"/>
    </location>
</feature>
<sequence length="714" mass="79571">VITLKMQLPKVYRKCKTCLVGNSLLHCVAESLTVQGLTPEKLISLAKRLVSKCSGVGHALISYYSVTIKGVSTIEFISPYVGWSIEDYLMLTLYEGRTIPEEQVYRFMAAIIWTLNQLVHICRTSLLMWIFLGYANLSLNNFCLDEFGAIRFRLDLGHTLKNMILVDERLADWPRIKGSELGVHLKLHIIQCILRLAFPLNDLEINGVDPYSGAFSRVFKDSERSKVFCSRMERLIYLFQKEDITLSHILHTNLFKTELEKYWQSLGITADDDASTPLIDSVRANDIQKTYNFYGRQAGMMTSSGKTALMIAASRGDTRVTTLLATREANYRDIYGNYATLLAIKNGYKNVALHLAAYESTVLQEDGITPLMLHVIGKNLQVPFQKLIQDAGKQMKNGFSALMIASLTNDLDYSMVLAKKEAGLCNAEGKTAGTLANEQGNTQISQFLARYEIVMGVDGETQLHQAVLAGDLRAVEAYVHAARSYNKAGYTALGLAAKFNHTDIIKTLIPHEAGMRCKVSLEACGRTFQDPTALAIAVYHNNEQAVNLLKRYEAGLGMKPLQTTAMMLAAACGYSGLISLLRTREEKMQDAHGNTALMYAVNSSSLDAVYKLMKYESRIQNTEGYTALMYAAFHNKVQIVAALMKLEEGVINVQGEPAIICAVKAEAKECISILVRGSEVSYSKQCIEMIKSSATLTCAMKRVMLRYFKEEKFH</sequence>
<reference evidence="1 2" key="2">
    <citation type="journal article" date="2013" name="Genome Biol. Evol.">
        <title>Genome sequencing of Giardia lamblia genotypes A2 and B isolates (DH and GS) and comparative analysis with the genomes of genotypes A1 and E (WB and Pig).</title>
        <authorList>
            <person name="Adam R.D."/>
            <person name="Dahlstrom E.W."/>
            <person name="Martens C.A."/>
            <person name="Bruno D.P."/>
            <person name="Barbian K.D."/>
            <person name="Ricklefs S.M."/>
            <person name="Hernandez M.M."/>
            <person name="Narla N.P."/>
            <person name="Patel R.B."/>
            <person name="Porcella S.F."/>
            <person name="Nash T.E."/>
        </authorList>
    </citation>
    <scope>NUCLEOTIDE SEQUENCE [LARGE SCALE GENOMIC DNA]</scope>
    <source>
        <strain evidence="1 2">DH</strain>
    </source>
</reference>
<dbReference type="Gene3D" id="1.25.40.20">
    <property type="entry name" value="Ankyrin repeat-containing domain"/>
    <property type="match status" value="3"/>
</dbReference>
<proteinExistence type="predicted"/>
<reference evidence="2" key="1">
    <citation type="submission" date="2012-02" db="EMBL/GenBank/DDBJ databases">
        <title>Genome sequencing of Giardia lamblia Genotypes A2 and B isolates (DH and GS) and comparative analysis with the genomes of Genotypes A1 and E (WB and Pig).</title>
        <authorList>
            <person name="Adam R."/>
            <person name="Dahlstrom E."/>
            <person name="Martens C."/>
            <person name="Bruno D."/>
            <person name="Barbian K."/>
            <person name="Porcella S.F."/>
            <person name="Nash T."/>
        </authorList>
    </citation>
    <scope>NUCLEOTIDE SEQUENCE</scope>
    <source>
        <strain evidence="2">DH</strain>
    </source>
</reference>
<gene>
    <name evidence="1" type="ORF">DHA2_152215</name>
</gene>
<dbReference type="EMBL" id="AHGT01000048">
    <property type="protein sequence ID" value="ESU36421.1"/>
    <property type="molecule type" value="Genomic_DNA"/>
</dbReference>
<comment type="caution">
    <text evidence="1">The sequence shown here is derived from an EMBL/GenBank/DDBJ whole genome shotgun (WGS) entry which is preliminary data.</text>
</comment>
<dbReference type="VEuPathDB" id="GiardiaDB:GL50581_1420"/>
<organism evidence="1 2">
    <name type="scientific">Giardia intestinalis</name>
    <name type="common">Giardia lamblia</name>
    <dbReference type="NCBI Taxonomy" id="5741"/>
    <lineage>
        <taxon>Eukaryota</taxon>
        <taxon>Metamonada</taxon>
        <taxon>Diplomonadida</taxon>
        <taxon>Hexamitidae</taxon>
        <taxon>Giardiinae</taxon>
        <taxon>Giardia</taxon>
    </lineage>
</organism>
<dbReference type="VEuPathDB" id="GiardiaDB:GL50803_0040005"/>
<dbReference type="VEuPathDB" id="GiardiaDB:QR46_3280"/>
<dbReference type="VEuPathDB" id="GiardiaDB:DHA2_152215"/>
<accession>V6TC28</accession>
<dbReference type="InterPro" id="IPR002110">
    <property type="entry name" value="Ankyrin_rpt"/>
</dbReference>
<dbReference type="PANTHER" id="PTHR24120:SF4">
    <property type="entry name" value="GH07239P"/>
    <property type="match status" value="1"/>
</dbReference>
<dbReference type="Proteomes" id="UP000018320">
    <property type="component" value="Unassembled WGS sequence"/>
</dbReference>
<dbReference type="Pfam" id="PF12796">
    <property type="entry name" value="Ank_2"/>
    <property type="match status" value="3"/>
</dbReference>
<dbReference type="PANTHER" id="PTHR24120">
    <property type="entry name" value="GH07239P"/>
    <property type="match status" value="1"/>
</dbReference>
<dbReference type="SUPFAM" id="SSF48403">
    <property type="entry name" value="Ankyrin repeat"/>
    <property type="match status" value="2"/>
</dbReference>
<dbReference type="AlphaFoldDB" id="V6TC28"/>